<accession>A0ABV3SF83</accession>
<dbReference type="PANTHER" id="PTHR45641:SF19">
    <property type="entry name" value="NEPHROCYSTIN-3"/>
    <property type="match status" value="1"/>
</dbReference>
<evidence type="ECO:0000313" key="5">
    <source>
        <dbReference type="EMBL" id="MEX0404965.1"/>
    </source>
</evidence>
<keyword evidence="3" id="KW-0732">Signal</keyword>
<sequence length="1275" mass="140361">MKRNFVALALSAFLAGMPQSSPAKDQPNQTATRPATEDAFALFLRARVLREEGSQERSEESLRVFRRAVDRYVEEAGTDGPLLGYYWSEVAFTAELLGRTDEARSARQEQIQALERDEPSSLALADALTRLSWLESGAGNSEAMLFATRRSRAVYASLPDQTGFVLLRMAGSHLDEGAALVRLDRPEEGMAAYRAALAKYRELDSSHDADVRRGAAENRVTTLSNMIGLASRLELASEAVAWSGERVTLLRTLAPDTERLADALADLASRQRDTGEYGDQLRSLDEAIELRRKSGSGDAQMTSLHWERGIALYYLLRKKEAVAAYRTAVSGLEQASEPNRLDIAALYGNIAGIAREDGDTDAEKAALTRQIDNLRAAEPGTVKLADTLDQLAFIAANEQRFDDGAALRREEVAIRRNHQPDSLALAIALDNLVFNLQALGEHEVSLKLLDEAIDLGVRHDPETRQSAIASVIRRGISLNALGRYDEAIAAFEESLSWLETTEQSDPQNLAVALDNFANLAQSLGRFAQAERIASRQVSLLRESQPDSAFLASSLLRLAEARIRLSRYEAALAPIREARAMRIRLEGDMSAGVGETWNMEGQVYEGAKQYERSLAAYDEALSRVRASVGENTIDFASALNNAAWARRFTGDLERSEREFQQSTAIIERILGPLHRFTAIGYTNLGILAQLRGRNEDAVRLSMQALSGMMRDRRATLDEQRWAFETLSNAFKGMGDTRRAILFAKQAVNAQQELRANNKELSKEEIQDFKTEWRRLYENLASLLISEGRLSEAQAVLAMEKEEEFVDFIRRDATEDLSDSRAMLTDGEETVQESVETLLSRPIAAATEVAALTERKNAGRLSGEDKERLEQLEEVLDTAYSEFMDDVDAFLENSAEESSDIQREVDAINLSYTADMQDELRVFEGRAAMLQVASLGDTTHLFLTVPEAAIHREIAIPRAELSRLIFEALTAIEERSPEAQTRLKALYDVLVAPIRAEIDETGAGTLMLNLQGFLRYVPFAALYDGEHYLIEDYALSLFTPAARTEFEAADREPEKSAGFGVTAAHPGFSPLPGVAQEMQMIFDTGTLAGSASLDDAFTRDSFSTALKARPAIVHIASHFKLVPGRETDSFLLLGDGSPLNLAEIRKGRNFRFGGVDLLTLSACQTARGGDSDGGEVESFGALAQRNGASAVMATLWPVADEATARLMQDFYRGFVRDGLDKAAALRAAQIAMLRGEATVSASDERGAKSLAVSAPTAAADHRHPYFWSPFILMGNWL</sequence>
<feature type="chain" id="PRO_5046829474" evidence="3">
    <location>
        <begin position="24"/>
        <end position="1275"/>
    </location>
</feature>
<dbReference type="InterPro" id="IPR019734">
    <property type="entry name" value="TPR_rpt"/>
</dbReference>
<feature type="signal peptide" evidence="3">
    <location>
        <begin position="1"/>
        <end position="23"/>
    </location>
</feature>
<feature type="domain" description="CHAT" evidence="4">
    <location>
        <begin position="980"/>
        <end position="1273"/>
    </location>
</feature>
<evidence type="ECO:0000256" key="3">
    <source>
        <dbReference type="SAM" id="SignalP"/>
    </source>
</evidence>
<evidence type="ECO:0000256" key="1">
    <source>
        <dbReference type="ARBA" id="ARBA00022737"/>
    </source>
</evidence>
<reference evidence="5 6" key="1">
    <citation type="submission" date="2024-05" db="EMBL/GenBank/DDBJ databases">
        <authorList>
            <person name="Jiang F."/>
        </authorList>
    </citation>
    <scope>NUCLEOTIDE SEQUENCE [LARGE SCALE GENOMIC DNA]</scope>
    <source>
        <strain evidence="5 6">LZ166</strain>
    </source>
</reference>
<dbReference type="EMBL" id="JBDPGJ010000001">
    <property type="protein sequence ID" value="MEX0404965.1"/>
    <property type="molecule type" value="Genomic_DNA"/>
</dbReference>
<dbReference type="Gene3D" id="1.25.40.10">
    <property type="entry name" value="Tetratricopeptide repeat domain"/>
    <property type="match status" value="4"/>
</dbReference>
<dbReference type="Pfam" id="PF13424">
    <property type="entry name" value="TPR_12"/>
    <property type="match status" value="2"/>
</dbReference>
<dbReference type="InterPro" id="IPR011990">
    <property type="entry name" value="TPR-like_helical_dom_sf"/>
</dbReference>
<comment type="caution">
    <text evidence="5">The sequence shown here is derived from an EMBL/GenBank/DDBJ whole genome shotgun (WGS) entry which is preliminary data.</text>
</comment>
<proteinExistence type="predicted"/>
<evidence type="ECO:0000256" key="2">
    <source>
        <dbReference type="ARBA" id="ARBA00022803"/>
    </source>
</evidence>
<protein>
    <submittedName>
        <fullName evidence="5">CHAT domain-containing protein</fullName>
    </submittedName>
</protein>
<evidence type="ECO:0000259" key="4">
    <source>
        <dbReference type="Pfam" id="PF12770"/>
    </source>
</evidence>
<dbReference type="Proteomes" id="UP001556692">
    <property type="component" value="Unassembled WGS sequence"/>
</dbReference>
<name>A0ABV3SF83_9HYPH</name>
<keyword evidence="1" id="KW-0677">Repeat</keyword>
<dbReference type="PANTHER" id="PTHR45641">
    <property type="entry name" value="TETRATRICOPEPTIDE REPEAT PROTEIN (AFU_ORTHOLOGUE AFUA_6G03870)"/>
    <property type="match status" value="1"/>
</dbReference>
<dbReference type="RefSeq" id="WP_367952824.1">
    <property type="nucleotide sequence ID" value="NZ_JBDPGJ010000001.1"/>
</dbReference>
<dbReference type="SMART" id="SM00028">
    <property type="entry name" value="TPR"/>
    <property type="match status" value="9"/>
</dbReference>
<keyword evidence="2" id="KW-0802">TPR repeat</keyword>
<keyword evidence="6" id="KW-1185">Reference proteome</keyword>
<gene>
    <name evidence="5" type="ORF">ABGN05_04730</name>
</gene>
<organism evidence="5 6">
    <name type="scientific">Aquibium pacificus</name>
    <dbReference type="NCBI Taxonomy" id="3153579"/>
    <lineage>
        <taxon>Bacteria</taxon>
        <taxon>Pseudomonadati</taxon>
        <taxon>Pseudomonadota</taxon>
        <taxon>Alphaproteobacteria</taxon>
        <taxon>Hyphomicrobiales</taxon>
        <taxon>Phyllobacteriaceae</taxon>
        <taxon>Aquibium</taxon>
    </lineage>
</organism>
<dbReference type="SUPFAM" id="SSF48452">
    <property type="entry name" value="TPR-like"/>
    <property type="match status" value="3"/>
</dbReference>
<dbReference type="InterPro" id="IPR024983">
    <property type="entry name" value="CHAT_dom"/>
</dbReference>
<evidence type="ECO:0000313" key="6">
    <source>
        <dbReference type="Proteomes" id="UP001556692"/>
    </source>
</evidence>
<dbReference type="Pfam" id="PF12770">
    <property type="entry name" value="CHAT"/>
    <property type="match status" value="1"/>
</dbReference>